<evidence type="ECO:0000313" key="1">
    <source>
        <dbReference type="EMBL" id="RCW23338.1"/>
    </source>
</evidence>
<evidence type="ECO:0000313" key="2">
    <source>
        <dbReference type="Proteomes" id="UP000252582"/>
    </source>
</evidence>
<dbReference type="AlphaFoldDB" id="A0A6I7HM04"/>
<gene>
    <name evidence="1" type="ORF">DFR48_107210</name>
</gene>
<reference evidence="1 2" key="1">
    <citation type="submission" date="2018-07" db="EMBL/GenBank/DDBJ databases">
        <title>Genomic Encyclopedia of Type Strains, Phase IV (KMG-IV): sequencing the most valuable type-strain genomes for metagenomic binning, comparative biology and taxonomic classification.</title>
        <authorList>
            <person name="Goeker M."/>
        </authorList>
    </citation>
    <scope>NUCLEOTIDE SEQUENCE [LARGE SCALE GENOMIC DNA]</scope>
    <source>
        <strain evidence="1 2">DSM 25528</strain>
    </source>
</reference>
<dbReference type="Proteomes" id="UP000252582">
    <property type="component" value="Unassembled WGS sequence"/>
</dbReference>
<protein>
    <recommendedName>
        <fullName evidence="3">JmjC domain-containing protein</fullName>
    </recommendedName>
</protein>
<organism evidence="1 2">
    <name type="scientific">Ciceribacter lividus</name>
    <dbReference type="NCBI Taxonomy" id="1197950"/>
    <lineage>
        <taxon>Bacteria</taxon>
        <taxon>Pseudomonadati</taxon>
        <taxon>Pseudomonadota</taxon>
        <taxon>Alphaproteobacteria</taxon>
        <taxon>Hyphomicrobiales</taxon>
        <taxon>Rhizobiaceae</taxon>
        <taxon>Ciceribacter</taxon>
    </lineage>
</organism>
<accession>A0A6I7HM04</accession>
<comment type="caution">
    <text evidence="1">The sequence shown here is derived from an EMBL/GenBank/DDBJ whole genome shotgun (WGS) entry which is preliminary data.</text>
</comment>
<dbReference type="RefSeq" id="WP_114363751.1">
    <property type="nucleotide sequence ID" value="NZ_QPIX01000007.1"/>
</dbReference>
<evidence type="ECO:0008006" key="3">
    <source>
        <dbReference type="Google" id="ProtNLM"/>
    </source>
</evidence>
<keyword evidence="2" id="KW-1185">Reference proteome</keyword>
<name>A0A6I7HM04_9HYPH</name>
<dbReference type="EMBL" id="QPIX01000007">
    <property type="protein sequence ID" value="RCW23338.1"/>
    <property type="molecule type" value="Genomic_DNA"/>
</dbReference>
<proteinExistence type="predicted"/>
<sequence>MWRELYQDSHEFLGPHLVRGLDAFPLSFEHIADALYGARTDTGPSKLNYFRGYVGGREDYSVAEKFLRYDLAYNTIERSIADAFGGERPELGESAGLIINGSLQWSDRLQEVSSGHAHQIARIYSGQQITYDVTLFIGAYGSTPFGVHIDDASHRTILFNLGPGDKGMAIWRNQDILEQFGKVRNIIDPTSIEAAPEQFFFKTGEAFVLPSERYHVGLNNTLSTTAAIVVDIVSDGKAVAREAQSLGASFDAMPESKKADLRLITLEDLSRLSGLRNSSNNFLRYSRARRPFDMSGVSKGTILRRSKLAGVEVVPLRQNSIIYSRGYHHIFEGVLVPTSFSSLLQANTLNVGCFLAALPGGEEVISAKLLLLKFLIETGTLEASQ</sequence>